<dbReference type="EMBL" id="DS113194">
    <property type="protein sequence ID" value="EAY20919.1"/>
    <property type="molecule type" value="Genomic_DNA"/>
</dbReference>
<dbReference type="InterPro" id="IPR027469">
    <property type="entry name" value="Cation_efflux_TMD_sf"/>
</dbReference>
<dbReference type="GO" id="GO:0008324">
    <property type="term" value="F:monoatomic cation transmembrane transporter activity"/>
    <property type="evidence" value="ECO:0000318"/>
    <property type="project" value="GO_Central"/>
</dbReference>
<reference evidence="9" key="2">
    <citation type="journal article" date="2007" name="Science">
        <title>Draft genome sequence of the sexually transmitted pathogen Trichomonas vaginalis.</title>
        <authorList>
            <person name="Carlton J.M."/>
            <person name="Hirt R.P."/>
            <person name="Silva J.C."/>
            <person name="Delcher A.L."/>
            <person name="Schatz M."/>
            <person name="Zhao Q."/>
            <person name="Wortman J.R."/>
            <person name="Bidwell S.L."/>
            <person name="Alsmark U.C.M."/>
            <person name="Besteiro S."/>
            <person name="Sicheritz-Ponten T."/>
            <person name="Noel C.J."/>
            <person name="Dacks J.B."/>
            <person name="Foster P.G."/>
            <person name="Simillion C."/>
            <person name="Van de Peer Y."/>
            <person name="Miranda-Saavedra D."/>
            <person name="Barton G.J."/>
            <person name="Westrop G.D."/>
            <person name="Mueller S."/>
            <person name="Dessi D."/>
            <person name="Fiori P.L."/>
            <person name="Ren Q."/>
            <person name="Paulsen I."/>
            <person name="Zhang H."/>
            <person name="Bastida-Corcuera F.D."/>
            <person name="Simoes-Barbosa A."/>
            <person name="Brown M.T."/>
            <person name="Hayes R.D."/>
            <person name="Mukherjee M."/>
            <person name="Okumura C.Y."/>
            <person name="Schneider R."/>
            <person name="Smith A.J."/>
            <person name="Vanacova S."/>
            <person name="Villalvazo M."/>
            <person name="Haas B.J."/>
            <person name="Pertea M."/>
            <person name="Feldblyum T.V."/>
            <person name="Utterback T.R."/>
            <person name="Shu C.L."/>
            <person name="Osoegawa K."/>
            <person name="de Jong P.J."/>
            <person name="Hrdy I."/>
            <person name="Horvathova L."/>
            <person name="Zubacova Z."/>
            <person name="Dolezal P."/>
            <person name="Malik S.B."/>
            <person name="Logsdon J.M. Jr."/>
            <person name="Henze K."/>
            <person name="Gupta A."/>
            <person name="Wang C.C."/>
            <person name="Dunne R.L."/>
            <person name="Upcroft J.A."/>
            <person name="Upcroft P."/>
            <person name="White O."/>
            <person name="Salzberg S.L."/>
            <person name="Tang P."/>
            <person name="Chiu C.-H."/>
            <person name="Lee Y.-S."/>
            <person name="Embley T.M."/>
            <person name="Coombs G.H."/>
            <person name="Mottram J.C."/>
            <person name="Tachezy J."/>
            <person name="Fraser-Liggett C.M."/>
            <person name="Johnson P.J."/>
        </authorList>
    </citation>
    <scope>NUCLEOTIDE SEQUENCE [LARGE SCALE GENOMIC DNA]</scope>
    <source>
        <strain evidence="9">G3</strain>
    </source>
</reference>
<evidence type="ECO:0000256" key="5">
    <source>
        <dbReference type="ARBA" id="ARBA00023136"/>
    </source>
</evidence>
<evidence type="ECO:0000256" key="2">
    <source>
        <dbReference type="ARBA" id="ARBA00022448"/>
    </source>
</evidence>
<dbReference type="Pfam" id="PF01545">
    <property type="entry name" value="Cation_efflux"/>
    <property type="match status" value="1"/>
</dbReference>
<dbReference type="SUPFAM" id="SSF161111">
    <property type="entry name" value="Cation efflux protein transmembrane domain-like"/>
    <property type="match status" value="1"/>
</dbReference>
<dbReference type="FunFam" id="3.30.70.1350:FF:000022">
    <property type="entry name" value="Cation efflux family protein"/>
    <property type="match status" value="1"/>
</dbReference>
<dbReference type="Proteomes" id="UP000001542">
    <property type="component" value="Unassembled WGS sequence"/>
</dbReference>
<dbReference type="InterPro" id="IPR036837">
    <property type="entry name" value="Cation_efflux_CTD_sf"/>
</dbReference>
<dbReference type="RefSeq" id="XP_001581905.1">
    <property type="nucleotide sequence ID" value="XM_001581855.1"/>
</dbReference>
<keyword evidence="2" id="KW-0813">Transport</keyword>
<dbReference type="InterPro" id="IPR002524">
    <property type="entry name" value="Cation_efflux"/>
</dbReference>
<proteinExistence type="predicted"/>
<sequence>MTEEGEVRECPVCRAKTHLVPLPCCDDCSNSLKNSEIALNPEFMPTELQPIIKSEVLEDMSLAIAHSNYADVGCLAPKSTKKKSKYYKSANDWVELMSELDEQTNSPAIPLDKAEATPGIRWATYISFFINFSLLIGKAVAVSASTSYTLISSLADSCLDIIAGTIISCTAKHSKFTREDLDRYPVGKSRIATVGLLVFSVLMSCCAAYIIIECVQSLIKKQVPGKESVISMIIMGVTIFVKLTMAIVYYLLGHPITQALAEDHRNDVITNAIGLFMYWGGHKLGWWMDSTGGIILSTFILVSWIMNAKENATMLMGTTAPPDIIRSLTYVAANHHPLILSVEHVIAFQVGPLYFAELHIVVPGHIPIGVAHWIGESLQLKIERIPDIERAWVHVDCETHNENEHVLFMKANGKLEHKQHSSEVEDETPVGP</sequence>
<organism evidence="9 10">
    <name type="scientific">Trichomonas vaginalis (strain ATCC PRA-98 / G3)</name>
    <dbReference type="NCBI Taxonomy" id="412133"/>
    <lineage>
        <taxon>Eukaryota</taxon>
        <taxon>Metamonada</taxon>
        <taxon>Parabasalia</taxon>
        <taxon>Trichomonadida</taxon>
        <taxon>Trichomonadidae</taxon>
        <taxon>Trichomonas</taxon>
    </lineage>
</organism>
<dbReference type="OMA" id="AICVCTF"/>
<dbReference type="NCBIfam" id="TIGR01297">
    <property type="entry name" value="CDF"/>
    <property type="match status" value="1"/>
</dbReference>
<reference evidence="9" key="1">
    <citation type="submission" date="2006-10" db="EMBL/GenBank/DDBJ databases">
        <authorList>
            <person name="Amadeo P."/>
            <person name="Zhao Q."/>
            <person name="Wortman J."/>
            <person name="Fraser-Liggett C."/>
            <person name="Carlton J."/>
        </authorList>
    </citation>
    <scope>NUCLEOTIDE SEQUENCE</scope>
    <source>
        <strain evidence="9">G3</strain>
    </source>
</reference>
<protein>
    <submittedName>
        <fullName evidence="9">Cation efflux family protein</fullName>
    </submittedName>
</protein>
<keyword evidence="3 6" id="KW-0812">Transmembrane</keyword>
<dbReference type="Gene3D" id="3.30.70.1350">
    <property type="entry name" value="Cation efflux protein, cytoplasmic domain"/>
    <property type="match status" value="1"/>
</dbReference>
<evidence type="ECO:0000256" key="6">
    <source>
        <dbReference type="SAM" id="Phobius"/>
    </source>
</evidence>
<evidence type="ECO:0000256" key="1">
    <source>
        <dbReference type="ARBA" id="ARBA00004141"/>
    </source>
</evidence>
<dbReference type="InterPro" id="IPR050291">
    <property type="entry name" value="CDF_Transporter"/>
</dbReference>
<comment type="subcellular location">
    <subcellularLocation>
        <location evidence="1">Membrane</location>
        <topology evidence="1">Multi-pass membrane protein</topology>
    </subcellularLocation>
</comment>
<feature type="transmembrane region" description="Helical" evidence="6">
    <location>
        <begin position="122"/>
        <end position="144"/>
    </location>
</feature>
<feature type="transmembrane region" description="Helical" evidence="6">
    <location>
        <begin position="284"/>
        <end position="306"/>
    </location>
</feature>
<gene>
    <name evidence="9" type="ORF">TVAG_437450</name>
</gene>
<evidence type="ECO:0000313" key="9">
    <source>
        <dbReference type="EMBL" id="EAY20919.1"/>
    </source>
</evidence>
<accession>A2DFJ1</accession>
<feature type="transmembrane region" description="Helical" evidence="6">
    <location>
        <begin position="233"/>
        <end position="252"/>
    </location>
</feature>
<dbReference type="PANTHER" id="PTHR43840">
    <property type="entry name" value="MITOCHONDRIAL METAL TRANSPORTER 1-RELATED"/>
    <property type="match status" value="1"/>
</dbReference>
<dbReference type="KEGG" id="tva:5466464"/>
<dbReference type="GO" id="GO:0016020">
    <property type="term" value="C:membrane"/>
    <property type="evidence" value="ECO:0000318"/>
    <property type="project" value="GO_Central"/>
</dbReference>
<feature type="domain" description="Cation efflux protein transmembrane" evidence="7">
    <location>
        <begin position="125"/>
        <end position="316"/>
    </location>
</feature>
<dbReference type="FunFam" id="1.20.1510.10:FF:000050">
    <property type="entry name" value="Cation efflux family protein"/>
    <property type="match status" value="1"/>
</dbReference>
<dbReference type="InterPro" id="IPR058533">
    <property type="entry name" value="Cation_efflux_TM"/>
</dbReference>
<evidence type="ECO:0000256" key="4">
    <source>
        <dbReference type="ARBA" id="ARBA00022989"/>
    </source>
</evidence>
<evidence type="ECO:0000259" key="8">
    <source>
        <dbReference type="Pfam" id="PF16916"/>
    </source>
</evidence>
<dbReference type="AlphaFoldDB" id="A2DFJ1"/>
<dbReference type="Pfam" id="PF16916">
    <property type="entry name" value="ZT_dimer"/>
    <property type="match status" value="1"/>
</dbReference>
<feature type="transmembrane region" description="Helical" evidence="6">
    <location>
        <begin position="191"/>
        <end position="212"/>
    </location>
</feature>
<keyword evidence="10" id="KW-1185">Reference proteome</keyword>
<evidence type="ECO:0000259" key="7">
    <source>
        <dbReference type="Pfam" id="PF01545"/>
    </source>
</evidence>
<evidence type="ECO:0000256" key="3">
    <source>
        <dbReference type="ARBA" id="ARBA00022692"/>
    </source>
</evidence>
<dbReference type="InterPro" id="IPR027470">
    <property type="entry name" value="Cation_efflux_CTD"/>
</dbReference>
<dbReference type="VEuPathDB" id="TrichDB:TVAGG3_0564600"/>
<name>A2DFJ1_TRIV3</name>
<dbReference type="OrthoDB" id="78296at2759"/>
<dbReference type="PANTHER" id="PTHR43840:SF13">
    <property type="entry name" value="CATION EFFLUX PROTEIN CYTOPLASMIC DOMAIN-CONTAINING PROTEIN"/>
    <property type="match status" value="1"/>
</dbReference>
<keyword evidence="4 6" id="KW-1133">Transmembrane helix</keyword>
<dbReference type="eggNOG" id="KOG1485">
    <property type="taxonomic scope" value="Eukaryota"/>
</dbReference>
<dbReference type="Gene3D" id="1.20.1510.10">
    <property type="entry name" value="Cation efflux protein transmembrane domain"/>
    <property type="match status" value="1"/>
</dbReference>
<evidence type="ECO:0000313" key="10">
    <source>
        <dbReference type="Proteomes" id="UP000001542"/>
    </source>
</evidence>
<dbReference type="STRING" id="5722.A2DFJ1"/>
<dbReference type="SUPFAM" id="SSF160240">
    <property type="entry name" value="Cation efflux protein cytoplasmic domain-like"/>
    <property type="match status" value="1"/>
</dbReference>
<dbReference type="InParanoid" id="A2DFJ1"/>
<feature type="domain" description="Cation efflux protein cytoplasmic" evidence="8">
    <location>
        <begin position="332"/>
        <end position="396"/>
    </location>
</feature>
<dbReference type="VEuPathDB" id="TrichDB:TVAG_437450"/>
<keyword evidence="5 6" id="KW-0472">Membrane</keyword>